<protein>
    <recommendedName>
        <fullName evidence="1">MADF domain-containing protein</fullName>
    </recommendedName>
</protein>
<sequence length="266" mass="30786">MTEGVQVGSASFDKKVAMVDLKDVSYDEKVRLIGFVQMNRCVWDPSHEKYFCATTKKIAWANIASEMSTPTSHYNEKVVYNIWRNLSDTLKKKITRLRSKMGDVETLDWDTALSDWKYYEHMAFIVEVLDSAIYNQIQTNTSKMSFESSIIGEDTTCRSILEEAVTWPPQGPSMKRPRLKHRERDDVKHEMAHPDTTDEFSASNVNYLMDNSSNPVIAQATGDTVAEMYRNLEQYNMRVQAAKFRKEISDIVYKYELEIAETLNQR</sequence>
<name>A0AA39HQA0_9BILA</name>
<dbReference type="PANTHER" id="PTHR12243:SF67">
    <property type="entry name" value="COREPRESSOR OF PANGOLIN, ISOFORM A-RELATED"/>
    <property type="match status" value="1"/>
</dbReference>
<dbReference type="AlphaFoldDB" id="A0AA39HQA0"/>
<dbReference type="Proteomes" id="UP001175271">
    <property type="component" value="Unassembled WGS sequence"/>
</dbReference>
<dbReference type="Pfam" id="PF10545">
    <property type="entry name" value="MADF_DNA_bdg"/>
    <property type="match status" value="1"/>
</dbReference>
<dbReference type="PANTHER" id="PTHR12243">
    <property type="entry name" value="MADF DOMAIN TRANSCRIPTION FACTOR"/>
    <property type="match status" value="1"/>
</dbReference>
<dbReference type="SMART" id="SM00595">
    <property type="entry name" value="MADF"/>
    <property type="match status" value="1"/>
</dbReference>
<feature type="domain" description="MADF" evidence="1">
    <location>
        <begin position="31"/>
        <end position="130"/>
    </location>
</feature>
<gene>
    <name evidence="2" type="ORF">QR680_004923</name>
</gene>
<dbReference type="PROSITE" id="PS51029">
    <property type="entry name" value="MADF"/>
    <property type="match status" value="1"/>
</dbReference>
<accession>A0AA39HQA0</accession>
<proteinExistence type="predicted"/>
<evidence type="ECO:0000259" key="1">
    <source>
        <dbReference type="PROSITE" id="PS51029"/>
    </source>
</evidence>
<organism evidence="2 3">
    <name type="scientific">Steinernema hermaphroditum</name>
    <dbReference type="NCBI Taxonomy" id="289476"/>
    <lineage>
        <taxon>Eukaryota</taxon>
        <taxon>Metazoa</taxon>
        <taxon>Ecdysozoa</taxon>
        <taxon>Nematoda</taxon>
        <taxon>Chromadorea</taxon>
        <taxon>Rhabditida</taxon>
        <taxon>Tylenchina</taxon>
        <taxon>Panagrolaimomorpha</taxon>
        <taxon>Strongyloidoidea</taxon>
        <taxon>Steinernematidae</taxon>
        <taxon>Steinernema</taxon>
    </lineage>
</organism>
<reference evidence="2" key="1">
    <citation type="submission" date="2023-06" db="EMBL/GenBank/DDBJ databases">
        <title>Genomic analysis of the entomopathogenic nematode Steinernema hermaphroditum.</title>
        <authorList>
            <person name="Schwarz E.M."/>
            <person name="Heppert J.K."/>
            <person name="Baniya A."/>
            <person name="Schwartz H.T."/>
            <person name="Tan C.-H."/>
            <person name="Antoshechkin I."/>
            <person name="Sternberg P.W."/>
            <person name="Goodrich-Blair H."/>
            <person name="Dillman A.R."/>
        </authorList>
    </citation>
    <scope>NUCLEOTIDE SEQUENCE</scope>
    <source>
        <strain evidence="2">PS9179</strain>
        <tissue evidence="2">Whole animal</tissue>
    </source>
</reference>
<keyword evidence="3" id="KW-1185">Reference proteome</keyword>
<dbReference type="InterPro" id="IPR039353">
    <property type="entry name" value="TF_Adf1"/>
</dbReference>
<comment type="caution">
    <text evidence="2">The sequence shown here is derived from an EMBL/GenBank/DDBJ whole genome shotgun (WGS) entry which is preliminary data.</text>
</comment>
<evidence type="ECO:0000313" key="2">
    <source>
        <dbReference type="EMBL" id="KAK0410063.1"/>
    </source>
</evidence>
<dbReference type="InterPro" id="IPR006578">
    <property type="entry name" value="MADF-dom"/>
</dbReference>
<evidence type="ECO:0000313" key="3">
    <source>
        <dbReference type="Proteomes" id="UP001175271"/>
    </source>
</evidence>
<dbReference type="EMBL" id="JAUCMV010000003">
    <property type="protein sequence ID" value="KAK0410063.1"/>
    <property type="molecule type" value="Genomic_DNA"/>
</dbReference>